<name>A0ABR1E8C5_NECAM</name>
<reference evidence="1 2" key="1">
    <citation type="submission" date="2023-08" db="EMBL/GenBank/DDBJ databases">
        <title>A Necator americanus chromosomal reference genome.</title>
        <authorList>
            <person name="Ilik V."/>
            <person name="Petrzelkova K.J."/>
            <person name="Pardy F."/>
            <person name="Fuh T."/>
            <person name="Niatou-Singa F.S."/>
            <person name="Gouil Q."/>
            <person name="Baker L."/>
            <person name="Ritchie M.E."/>
            <person name="Jex A.R."/>
            <person name="Gazzola D."/>
            <person name="Li H."/>
            <person name="Toshio Fujiwara R."/>
            <person name="Zhan B."/>
            <person name="Aroian R.V."/>
            <person name="Pafco B."/>
            <person name="Schwarz E.M."/>
        </authorList>
    </citation>
    <scope>NUCLEOTIDE SEQUENCE [LARGE SCALE GENOMIC DNA]</scope>
    <source>
        <strain evidence="1 2">Aroian</strain>
        <tissue evidence="1">Whole animal</tissue>
    </source>
</reference>
<keyword evidence="2" id="KW-1185">Reference proteome</keyword>
<gene>
    <name evidence="1" type="primary">Necator_chrV.g21063</name>
    <name evidence="1" type="ORF">RB195_016270</name>
</gene>
<dbReference type="EMBL" id="JAVFWL010000005">
    <property type="protein sequence ID" value="KAK6758944.1"/>
    <property type="molecule type" value="Genomic_DNA"/>
</dbReference>
<protein>
    <submittedName>
        <fullName evidence="1">Uncharacterized protein</fullName>
    </submittedName>
</protein>
<evidence type="ECO:0000313" key="2">
    <source>
        <dbReference type="Proteomes" id="UP001303046"/>
    </source>
</evidence>
<dbReference type="Proteomes" id="UP001303046">
    <property type="component" value="Unassembled WGS sequence"/>
</dbReference>
<organism evidence="1 2">
    <name type="scientific">Necator americanus</name>
    <name type="common">Human hookworm</name>
    <dbReference type="NCBI Taxonomy" id="51031"/>
    <lineage>
        <taxon>Eukaryota</taxon>
        <taxon>Metazoa</taxon>
        <taxon>Ecdysozoa</taxon>
        <taxon>Nematoda</taxon>
        <taxon>Chromadorea</taxon>
        <taxon>Rhabditida</taxon>
        <taxon>Rhabditina</taxon>
        <taxon>Rhabditomorpha</taxon>
        <taxon>Strongyloidea</taxon>
        <taxon>Ancylostomatidae</taxon>
        <taxon>Bunostominae</taxon>
        <taxon>Necator</taxon>
    </lineage>
</organism>
<sequence>MIMNQQIRRGVCLLLTRRKADTKNSSVGSWVKTHKKANTHGLSYLRNMVVFEHLSTTNLRMDEFHVGLCLETTAQAEYENLHSRLVVGALWTVVSWMIHPWLVDEMEITITPNNHKR</sequence>
<accession>A0ABR1E8C5</accession>
<proteinExistence type="predicted"/>
<evidence type="ECO:0000313" key="1">
    <source>
        <dbReference type="EMBL" id="KAK6758944.1"/>
    </source>
</evidence>
<comment type="caution">
    <text evidence="1">The sequence shown here is derived from an EMBL/GenBank/DDBJ whole genome shotgun (WGS) entry which is preliminary data.</text>
</comment>